<dbReference type="EMBL" id="JAIWOZ010000002">
    <property type="protein sequence ID" value="KAH6609736.1"/>
    <property type="molecule type" value="Genomic_DNA"/>
</dbReference>
<sequence>MTRSRLVSRLLQKRQKLGPSGARQALSFLLRRGACQVLARRSGPRLLGGQDDVSRHNLYVLVPELGEGVRGGRVRRPEEALLFPNGGDEGQFADAAQAGRVHEEPGVRARHVIPDLGVEALLRVRVAVVVDAEHDVEELDERTLSVASAPELPPFAFAVSFVVKDAPGQAGRLHVLAAGKERPDLVVEDEGVAALVHPLQERADVLDARLQLPQAFGNDRVVASLDGLEGARHGVEDVAGLGLHGNADEQKPRFGFGAGKGQEGAEIFQLGKVIAFAAKVPKVGAGIGQGRGQLKMSGDAEVRNGD</sequence>
<gene>
    <name evidence="1" type="ORF">Trco_003082</name>
</gene>
<comment type="caution">
    <text evidence="1">The sequence shown here is derived from an EMBL/GenBank/DDBJ whole genome shotgun (WGS) entry which is preliminary data.</text>
</comment>
<keyword evidence="2" id="KW-1185">Reference proteome</keyword>
<accession>A0A9P8QR73</accession>
<evidence type="ECO:0000313" key="2">
    <source>
        <dbReference type="Proteomes" id="UP000827724"/>
    </source>
</evidence>
<reference evidence="1" key="1">
    <citation type="submission" date="2021-08" db="EMBL/GenBank/DDBJ databases">
        <title>Chromosome-Level Trichoderma cornu-damae using Hi-C Data.</title>
        <authorList>
            <person name="Kim C.S."/>
        </authorList>
    </citation>
    <scope>NUCLEOTIDE SEQUENCE</scope>
    <source>
        <strain evidence="1">KA19-0412C</strain>
    </source>
</reference>
<dbReference type="AlphaFoldDB" id="A0A9P8QR73"/>
<dbReference type="Proteomes" id="UP000827724">
    <property type="component" value="Unassembled WGS sequence"/>
</dbReference>
<name>A0A9P8QR73_9HYPO</name>
<proteinExistence type="predicted"/>
<protein>
    <submittedName>
        <fullName evidence="1">Uncharacterized protein</fullName>
    </submittedName>
</protein>
<evidence type="ECO:0000313" key="1">
    <source>
        <dbReference type="EMBL" id="KAH6609736.1"/>
    </source>
</evidence>
<organism evidence="1 2">
    <name type="scientific">Trichoderma cornu-damae</name>
    <dbReference type="NCBI Taxonomy" id="654480"/>
    <lineage>
        <taxon>Eukaryota</taxon>
        <taxon>Fungi</taxon>
        <taxon>Dikarya</taxon>
        <taxon>Ascomycota</taxon>
        <taxon>Pezizomycotina</taxon>
        <taxon>Sordariomycetes</taxon>
        <taxon>Hypocreomycetidae</taxon>
        <taxon>Hypocreales</taxon>
        <taxon>Hypocreaceae</taxon>
        <taxon>Trichoderma</taxon>
    </lineage>
</organism>